<proteinExistence type="inferred from homology"/>
<dbReference type="Gene3D" id="3.30.370.10">
    <property type="entry name" value="Barstar-like"/>
    <property type="match status" value="1"/>
</dbReference>
<evidence type="ECO:0000313" key="4">
    <source>
        <dbReference type="EMBL" id="SQA61359.1"/>
    </source>
</evidence>
<gene>
    <name evidence="3" type="ORF">JAO13_27350</name>
    <name evidence="4" type="ORF">NCTC10661_07101</name>
</gene>
<accession>A0A2X2S6U2</accession>
<protein>
    <submittedName>
        <fullName evidence="4">Barstar (Barnase inhibitor)</fullName>
    </submittedName>
    <submittedName>
        <fullName evidence="3">Barstar family protein</fullName>
    </submittedName>
</protein>
<dbReference type="Proteomes" id="UP000645612">
    <property type="component" value="Unassembled WGS sequence"/>
</dbReference>
<dbReference type="EMBL" id="UARD01000059">
    <property type="protein sequence ID" value="SQA61359.1"/>
    <property type="molecule type" value="Genomic_DNA"/>
</dbReference>
<evidence type="ECO:0000313" key="3">
    <source>
        <dbReference type="EMBL" id="MBH9700165.1"/>
    </source>
</evidence>
<comment type="caution">
    <text evidence="3">The sequence shown here is derived from an EMBL/GenBank/DDBJ whole genome shotgun (WGS) entry which is preliminary data.</text>
</comment>
<organism evidence="3 6">
    <name type="scientific">Burkholderia cepacia</name>
    <name type="common">Pseudomonas cepacia</name>
    <dbReference type="NCBI Taxonomy" id="292"/>
    <lineage>
        <taxon>Bacteria</taxon>
        <taxon>Pseudomonadati</taxon>
        <taxon>Pseudomonadota</taxon>
        <taxon>Betaproteobacteria</taxon>
        <taxon>Burkholderiales</taxon>
        <taxon>Burkholderiaceae</taxon>
        <taxon>Burkholderia</taxon>
        <taxon>Burkholderia cepacia complex</taxon>
    </lineage>
</organism>
<dbReference type="Pfam" id="PF01337">
    <property type="entry name" value="Barstar"/>
    <property type="match status" value="1"/>
</dbReference>
<dbReference type="RefSeq" id="WP_059652498.1">
    <property type="nucleotide sequence ID" value="NZ_CADDZZ010000016.1"/>
</dbReference>
<sequence>MNRFSVDGKALGDWAKFHDYFAGEFGFPGYYGRNMDAWNDCMSDYCYEHGIVSLRIDDAGALKERNPEIFAALVECSAFINWRATKEGGDPLIVLSYWV</sequence>
<dbReference type="InterPro" id="IPR000468">
    <property type="entry name" value="Barstar"/>
</dbReference>
<evidence type="ECO:0000313" key="6">
    <source>
        <dbReference type="Proteomes" id="UP000645612"/>
    </source>
</evidence>
<dbReference type="EMBL" id="JAEDXG010000030">
    <property type="protein sequence ID" value="MBH9700165.1"/>
    <property type="molecule type" value="Genomic_DNA"/>
</dbReference>
<reference evidence="4 5" key="1">
    <citation type="submission" date="2018-06" db="EMBL/GenBank/DDBJ databases">
        <authorList>
            <consortium name="Pathogen Informatics"/>
            <person name="Doyle S."/>
        </authorList>
    </citation>
    <scope>NUCLEOTIDE SEQUENCE [LARGE SCALE GENOMIC DNA]</scope>
    <source>
        <strain evidence="4 5">NCTC10661</strain>
    </source>
</reference>
<feature type="domain" description="Barstar (barnase inhibitor)" evidence="2">
    <location>
        <begin position="2"/>
        <end position="86"/>
    </location>
</feature>
<name>A0A2X2S6U2_BURCE</name>
<dbReference type="AlphaFoldDB" id="A0A2X2S6U2"/>
<evidence type="ECO:0000256" key="1">
    <source>
        <dbReference type="ARBA" id="ARBA00006845"/>
    </source>
</evidence>
<dbReference type="InterPro" id="IPR035905">
    <property type="entry name" value="Barstar-like_sf"/>
</dbReference>
<dbReference type="SUPFAM" id="SSF52038">
    <property type="entry name" value="Barstar-related"/>
    <property type="match status" value="1"/>
</dbReference>
<evidence type="ECO:0000259" key="2">
    <source>
        <dbReference type="Pfam" id="PF01337"/>
    </source>
</evidence>
<reference evidence="3" key="2">
    <citation type="submission" date="2020-12" db="EMBL/GenBank/DDBJ databases">
        <title>Burkholderia cepacia complex in Mexico.</title>
        <authorList>
            <person name="Estrada P."/>
        </authorList>
    </citation>
    <scope>NUCLEOTIDE SEQUENCE</scope>
    <source>
        <strain evidence="3">871</strain>
    </source>
</reference>
<dbReference type="Proteomes" id="UP000250416">
    <property type="component" value="Unassembled WGS sequence"/>
</dbReference>
<comment type="similarity">
    <text evidence="1">Belongs to the barstar family.</text>
</comment>
<evidence type="ECO:0000313" key="5">
    <source>
        <dbReference type="Proteomes" id="UP000250416"/>
    </source>
</evidence>